<keyword evidence="1" id="KW-0812">Transmembrane</keyword>
<protein>
    <submittedName>
        <fullName evidence="2">ABC-2 type transport system permease protein</fullName>
    </submittedName>
</protein>
<feature type="transmembrane region" description="Helical" evidence="1">
    <location>
        <begin position="60"/>
        <end position="80"/>
    </location>
</feature>
<feature type="transmembrane region" description="Helical" evidence="1">
    <location>
        <begin position="134"/>
        <end position="153"/>
    </location>
</feature>
<name>A0A4Y3ULM4_9MICO</name>
<dbReference type="OrthoDB" id="3261041at2"/>
<feature type="transmembrane region" description="Helical" evidence="1">
    <location>
        <begin position="306"/>
        <end position="323"/>
    </location>
</feature>
<feature type="transmembrane region" description="Helical" evidence="1">
    <location>
        <begin position="236"/>
        <end position="257"/>
    </location>
</feature>
<feature type="transmembrane region" description="Helical" evidence="1">
    <location>
        <begin position="173"/>
        <end position="196"/>
    </location>
</feature>
<dbReference type="EMBL" id="VFPS01000001">
    <property type="protein sequence ID" value="TQM99998.1"/>
    <property type="molecule type" value="Genomic_DNA"/>
</dbReference>
<feature type="transmembrane region" description="Helical" evidence="1">
    <location>
        <begin position="329"/>
        <end position="347"/>
    </location>
</feature>
<evidence type="ECO:0000256" key="1">
    <source>
        <dbReference type="SAM" id="Phobius"/>
    </source>
</evidence>
<sequence>MVATVLRLRYRILGNTLARRPWQLVGFCFGIIWALGILAPVVSVLIGLSRLDDLAPVRAVAILGGSALLLGWIVGPLLIAGVDTTVDATKLATFPLTTRQVMTILTATGLTGIPGIATSIAALATLLLWVRSPLATLVAVPCIALAVLTCVIASRLASALSTGLGGNRRGRELVGTIVLVAVIFAGPLATGAVAALSNAGDVGAQFGHASVVLGWTPFGAAWAVPGDVAAGSYVTAALKFVIAAATVAVLWAAWHAALTRATVSPPRQTTRSVRPGRLGLFGVMPTGGVGATWARSLTGWLRDPRYLRQLIVAPLFPILFAFTGGVDGFMFAASPIFVAFVLCIAGYSDISYDGTAFASVLSSGIRGRQDRWGRILGAACVGVPLTIAIAVITAMIGGHASTLPAILGAALGLLLAGYGVTAVSSALIVTPVAAPGDSPFKTVPGQTFVSGLLVFVVLGACGLLAAPALIVGIMGMVGGDPAVGVAALAVGVLGGAVVTVAGVLIGGRTLERTAPDLLQRIKAFPVG</sequence>
<keyword evidence="3" id="KW-1185">Reference proteome</keyword>
<gene>
    <name evidence="2" type="ORF">FHX68_0063</name>
</gene>
<keyword evidence="1" id="KW-0472">Membrane</keyword>
<evidence type="ECO:0000313" key="2">
    <source>
        <dbReference type="EMBL" id="TQM99998.1"/>
    </source>
</evidence>
<dbReference type="AlphaFoldDB" id="A0A4Y3ULM4"/>
<feature type="transmembrane region" description="Helical" evidence="1">
    <location>
        <begin position="375"/>
        <end position="397"/>
    </location>
</feature>
<feature type="transmembrane region" description="Helical" evidence="1">
    <location>
        <begin position="101"/>
        <end position="128"/>
    </location>
</feature>
<reference evidence="2 3" key="1">
    <citation type="submission" date="2019-06" db="EMBL/GenBank/DDBJ databases">
        <title>Sequencing the genomes of 1000 actinobacteria strains.</title>
        <authorList>
            <person name="Klenk H.-P."/>
        </authorList>
    </citation>
    <scope>NUCLEOTIDE SEQUENCE [LARGE SCALE GENOMIC DNA]</scope>
    <source>
        <strain evidence="2 3">DSM 20427</strain>
    </source>
</reference>
<organism evidence="2 3">
    <name type="scientific">Microbacterium lacticum</name>
    <dbReference type="NCBI Taxonomy" id="33885"/>
    <lineage>
        <taxon>Bacteria</taxon>
        <taxon>Bacillati</taxon>
        <taxon>Actinomycetota</taxon>
        <taxon>Actinomycetes</taxon>
        <taxon>Micrococcales</taxon>
        <taxon>Microbacteriaceae</taxon>
        <taxon>Microbacterium</taxon>
    </lineage>
</organism>
<evidence type="ECO:0000313" key="3">
    <source>
        <dbReference type="Proteomes" id="UP000319804"/>
    </source>
</evidence>
<dbReference type="Proteomes" id="UP000319804">
    <property type="component" value="Unassembled WGS sequence"/>
</dbReference>
<dbReference type="RefSeq" id="WP_141380250.1">
    <property type="nucleotide sequence ID" value="NZ_BJNA01000018.1"/>
</dbReference>
<accession>A0A4Y3ULM4</accession>
<feature type="transmembrane region" description="Helical" evidence="1">
    <location>
        <begin position="451"/>
        <end position="477"/>
    </location>
</feature>
<feature type="transmembrane region" description="Helical" evidence="1">
    <location>
        <begin position="202"/>
        <end position="224"/>
    </location>
</feature>
<proteinExistence type="predicted"/>
<feature type="transmembrane region" description="Helical" evidence="1">
    <location>
        <begin position="277"/>
        <end position="294"/>
    </location>
</feature>
<comment type="caution">
    <text evidence="2">The sequence shown here is derived from an EMBL/GenBank/DDBJ whole genome shotgun (WGS) entry which is preliminary data.</text>
</comment>
<feature type="transmembrane region" description="Helical" evidence="1">
    <location>
        <begin position="21"/>
        <end position="48"/>
    </location>
</feature>
<feature type="transmembrane region" description="Helical" evidence="1">
    <location>
        <begin position="403"/>
        <end position="430"/>
    </location>
</feature>
<feature type="transmembrane region" description="Helical" evidence="1">
    <location>
        <begin position="483"/>
        <end position="505"/>
    </location>
</feature>
<keyword evidence="1" id="KW-1133">Transmembrane helix</keyword>